<dbReference type="RefSeq" id="WP_340286420.1">
    <property type="nucleotide sequence ID" value="NZ_JBBJUP010000003.1"/>
</dbReference>
<proteinExistence type="predicted"/>
<evidence type="ECO:0000313" key="2">
    <source>
        <dbReference type="Proteomes" id="UP001364211"/>
    </source>
</evidence>
<dbReference type="Gene3D" id="3.40.30.10">
    <property type="entry name" value="Glutaredoxin"/>
    <property type="match status" value="1"/>
</dbReference>
<dbReference type="InterPro" id="IPR036249">
    <property type="entry name" value="Thioredoxin-like_sf"/>
</dbReference>
<gene>
    <name evidence="1" type="ORF">WJX68_04970</name>
</gene>
<keyword evidence="2" id="KW-1185">Reference proteome</keyword>
<organism evidence="1 2">
    <name type="scientific">Pseudonocardia spirodelae</name>
    <dbReference type="NCBI Taxonomy" id="3133431"/>
    <lineage>
        <taxon>Bacteria</taxon>
        <taxon>Bacillati</taxon>
        <taxon>Actinomycetota</taxon>
        <taxon>Actinomycetes</taxon>
        <taxon>Pseudonocardiales</taxon>
        <taxon>Pseudonocardiaceae</taxon>
        <taxon>Pseudonocardia</taxon>
    </lineage>
</organism>
<dbReference type="InterPro" id="IPR009737">
    <property type="entry name" value="Aim32/Apd1-like"/>
</dbReference>
<dbReference type="EMBL" id="JBBJUP010000003">
    <property type="protein sequence ID" value="MEJ8278276.1"/>
    <property type="molecule type" value="Genomic_DNA"/>
</dbReference>
<reference evidence="1 2" key="1">
    <citation type="submission" date="2024-03" db="EMBL/GenBank/DDBJ databases">
        <title>Draft genome sequence of Pseudonocardia sp. DW16-2.</title>
        <authorList>
            <person name="Duangmal K."/>
        </authorList>
    </citation>
    <scope>NUCLEOTIDE SEQUENCE [LARGE SCALE GENOMIC DNA]</scope>
    <source>
        <strain evidence="1 2">DW16-2</strain>
    </source>
</reference>
<comment type="caution">
    <text evidence="1">The sequence shown here is derived from an EMBL/GenBank/DDBJ whole genome shotgun (WGS) entry which is preliminary data.</text>
</comment>
<evidence type="ECO:0000313" key="1">
    <source>
        <dbReference type="EMBL" id="MEJ8278276.1"/>
    </source>
</evidence>
<dbReference type="SUPFAM" id="SSF52833">
    <property type="entry name" value="Thioredoxin-like"/>
    <property type="match status" value="1"/>
</dbReference>
<sequence length="294" mass="30941">MTGTRVFQRCAELAETAGDPGEGTAPPAQQWFLVEHRGAWPRLALQALDPDAATALGEWAAGTGARIVLIRRPGRRGRDTDGLRWFRVDARPGHESVRTGTWGGPGDLAAAVTAEGEPHDAGLTLVCAHGRHDACCAVRGRPLAAALAADDPDGTWECSHIGGCRFAPAMVLLPHGFTHGGVSPLGAPSIVRAHRRGLVAPATLRGRSSLPPAVQAAQHHARLATGAHGVDDLRVAAVESDGAPAGSTGWRVRFTGPDCVVELRERFVGVDRPLTCAARPAGRIRVFDALDVRR</sequence>
<dbReference type="Proteomes" id="UP001364211">
    <property type="component" value="Unassembled WGS sequence"/>
</dbReference>
<name>A0ABU8T2X0_9PSEU</name>
<dbReference type="Pfam" id="PF06999">
    <property type="entry name" value="Suc_Fer-like"/>
    <property type="match status" value="1"/>
</dbReference>
<protein>
    <submittedName>
        <fullName evidence="1">Sucrase ferredoxin</fullName>
    </submittedName>
</protein>
<accession>A0ABU8T2X0</accession>